<dbReference type="PROSITE" id="PS50932">
    <property type="entry name" value="HTH_LACI_2"/>
    <property type="match status" value="1"/>
</dbReference>
<dbReference type="CDD" id="cd06267">
    <property type="entry name" value="PBP1_LacI_sugar_binding-like"/>
    <property type="match status" value="1"/>
</dbReference>
<dbReference type="InterPro" id="IPR010982">
    <property type="entry name" value="Lambda_DNA-bd_dom_sf"/>
</dbReference>
<evidence type="ECO:0000256" key="3">
    <source>
        <dbReference type="ARBA" id="ARBA00023163"/>
    </source>
</evidence>
<dbReference type="InterPro" id="IPR028082">
    <property type="entry name" value="Peripla_BP_I"/>
</dbReference>
<organism evidence="6">
    <name type="scientific">Streptomyces iranensis</name>
    <dbReference type="NCBI Taxonomy" id="576784"/>
    <lineage>
        <taxon>Bacteria</taxon>
        <taxon>Bacillati</taxon>
        <taxon>Actinomycetota</taxon>
        <taxon>Actinomycetes</taxon>
        <taxon>Kitasatosporales</taxon>
        <taxon>Streptomycetaceae</taxon>
        <taxon>Streptomyces</taxon>
        <taxon>Streptomyces violaceusniger group</taxon>
    </lineage>
</organism>
<dbReference type="GO" id="GO:0003700">
    <property type="term" value="F:DNA-binding transcription factor activity"/>
    <property type="evidence" value="ECO:0007669"/>
    <property type="project" value="TreeGrafter"/>
</dbReference>
<dbReference type="SUPFAM" id="SSF53822">
    <property type="entry name" value="Periplasmic binding protein-like I"/>
    <property type="match status" value="1"/>
</dbReference>
<evidence type="ECO:0000256" key="1">
    <source>
        <dbReference type="ARBA" id="ARBA00023015"/>
    </source>
</evidence>
<dbReference type="Gene3D" id="1.10.260.40">
    <property type="entry name" value="lambda repressor-like DNA-binding domains"/>
    <property type="match status" value="1"/>
</dbReference>
<keyword evidence="3" id="KW-0804">Transcription</keyword>
<keyword evidence="1" id="KW-0805">Transcription regulation</keyword>
<dbReference type="AlphaFoldDB" id="A0A060ZGL3"/>
<feature type="domain" description="HTH lacI-type" evidence="5">
    <location>
        <begin position="23"/>
        <end position="77"/>
    </location>
</feature>
<dbReference type="SUPFAM" id="SSF47413">
    <property type="entry name" value="lambda repressor-like DNA-binding domains"/>
    <property type="match status" value="1"/>
</dbReference>
<evidence type="ECO:0000256" key="2">
    <source>
        <dbReference type="ARBA" id="ARBA00023125"/>
    </source>
</evidence>
<dbReference type="Pfam" id="PF13377">
    <property type="entry name" value="Peripla_BP_3"/>
    <property type="match status" value="1"/>
</dbReference>
<dbReference type="PANTHER" id="PTHR30146">
    <property type="entry name" value="LACI-RELATED TRANSCRIPTIONAL REPRESSOR"/>
    <property type="match status" value="1"/>
</dbReference>
<accession>A0A060ZGL3</accession>
<dbReference type="Pfam" id="PF00356">
    <property type="entry name" value="LacI"/>
    <property type="match status" value="1"/>
</dbReference>
<reference evidence="6" key="1">
    <citation type="submission" date="2014-05" db="EMBL/GenBank/DDBJ databases">
        <authorList>
            <person name="Horn Fabian"/>
        </authorList>
    </citation>
    <scope>NUCLEOTIDE SEQUENCE</scope>
</reference>
<gene>
    <name evidence="6" type="ORF">SIRAN1911</name>
</gene>
<sequence length="360" mass="38823">MGDPGGAGRSAERGTPVGRPKRPTMSDIAARVGVSQALVSLVFRNQPGASSDTRRRVFQAAEELGYRPDTAAQLLRRTRSRQLGVLFTMRQPHDVGIVEALYPAAREHGYTLVLNAMVDTRDERQAMDELLGLRCEAIITIGTTFERHHLATEVGGPSIVEINPLTRAAGTDVVRTAERNGMRQAVDHLVAQGHRAIAHIDGGAMPGAEERRRGYRAAMRHHGLADHIRVHPGDYTEESGARVARDLLARPELPTAVIAGNDRCAHGLLGTFLRAGVSVPDDVSIVGYDDSQLARLSFIDLTSVRQDAAEAAEVAVRAAAERLDGGRTADRDIVLDPTLVVRGSTGPARTRSMPDGDLLR</sequence>
<evidence type="ECO:0000313" key="6">
    <source>
        <dbReference type="EMBL" id="CDR04929.1"/>
    </source>
</evidence>
<dbReference type="GO" id="GO:0000976">
    <property type="term" value="F:transcription cis-regulatory region binding"/>
    <property type="evidence" value="ECO:0007669"/>
    <property type="project" value="TreeGrafter"/>
</dbReference>
<name>A0A060ZGL3_9ACTN</name>
<proteinExistence type="predicted"/>
<dbReference type="Gene3D" id="3.40.50.2300">
    <property type="match status" value="2"/>
</dbReference>
<protein>
    <submittedName>
        <fullName evidence="6">LacI family transcription regulator</fullName>
    </submittedName>
</protein>
<dbReference type="CDD" id="cd01392">
    <property type="entry name" value="HTH_LacI"/>
    <property type="match status" value="1"/>
</dbReference>
<dbReference type="InterPro" id="IPR046335">
    <property type="entry name" value="LacI/GalR-like_sensor"/>
</dbReference>
<evidence type="ECO:0000259" key="5">
    <source>
        <dbReference type="PROSITE" id="PS50932"/>
    </source>
</evidence>
<dbReference type="PANTHER" id="PTHR30146:SF153">
    <property type="entry name" value="LACTOSE OPERON REPRESSOR"/>
    <property type="match status" value="1"/>
</dbReference>
<dbReference type="EMBL" id="LK022848">
    <property type="protein sequence ID" value="CDR04929.1"/>
    <property type="molecule type" value="Genomic_DNA"/>
</dbReference>
<dbReference type="SMART" id="SM00354">
    <property type="entry name" value="HTH_LACI"/>
    <property type="match status" value="1"/>
</dbReference>
<dbReference type="InterPro" id="IPR000843">
    <property type="entry name" value="HTH_LacI"/>
</dbReference>
<feature type="region of interest" description="Disordered" evidence="4">
    <location>
        <begin position="1"/>
        <end position="24"/>
    </location>
</feature>
<dbReference type="HOGENOM" id="CLU_037628_6_1_11"/>
<keyword evidence="2" id="KW-0238">DNA-binding</keyword>
<evidence type="ECO:0000256" key="4">
    <source>
        <dbReference type="SAM" id="MobiDB-lite"/>
    </source>
</evidence>